<dbReference type="EMBL" id="LMWW01000021">
    <property type="protein sequence ID" value="KUN83667.1"/>
    <property type="molecule type" value="Genomic_DNA"/>
</dbReference>
<name>A0A101T0R3_9ACTN</name>
<keyword evidence="2" id="KW-1185">Reference proteome</keyword>
<dbReference type="AlphaFoldDB" id="A0A101T0R3"/>
<evidence type="ECO:0000313" key="2">
    <source>
        <dbReference type="Proteomes" id="UP000052982"/>
    </source>
</evidence>
<accession>A0A101T0R3</accession>
<organism evidence="1 2">
    <name type="scientific">Streptomyces griseoruber</name>
    <dbReference type="NCBI Taxonomy" id="1943"/>
    <lineage>
        <taxon>Bacteria</taxon>
        <taxon>Bacillati</taxon>
        <taxon>Actinomycetota</taxon>
        <taxon>Actinomycetes</taxon>
        <taxon>Kitasatosporales</taxon>
        <taxon>Streptomycetaceae</taxon>
        <taxon>Streptomyces</taxon>
    </lineage>
</organism>
<proteinExistence type="predicted"/>
<dbReference type="RefSeq" id="WP_055637149.1">
    <property type="nucleotide sequence ID" value="NZ_LIQS01000461.1"/>
</dbReference>
<dbReference type="Proteomes" id="UP000052982">
    <property type="component" value="Unassembled WGS sequence"/>
</dbReference>
<gene>
    <name evidence="1" type="ORF">AQJ64_17000</name>
</gene>
<sequence length="110" mass="12408">MARWRPSYFQATDIAVRRLISAHPEDYNRLLEEAKHELPQGPCESCAYFGAATLELADLLGHDKQGHQVFRALWSRQIHSMEELLRAVDGDLGLHYLHARAGHGRAGAHP</sequence>
<protein>
    <submittedName>
        <fullName evidence="1">Uncharacterized protein</fullName>
    </submittedName>
</protein>
<comment type="caution">
    <text evidence="1">The sequence shown here is derived from an EMBL/GenBank/DDBJ whole genome shotgun (WGS) entry which is preliminary data.</text>
</comment>
<evidence type="ECO:0000313" key="1">
    <source>
        <dbReference type="EMBL" id="KUN83667.1"/>
    </source>
</evidence>
<reference evidence="1 2" key="1">
    <citation type="submission" date="2015-10" db="EMBL/GenBank/DDBJ databases">
        <title>Draft genome sequence of Streptomyces griseoruber DSM 40281, type strain for the species Streptomyces griseoruber.</title>
        <authorList>
            <person name="Ruckert C."/>
            <person name="Winkler A."/>
            <person name="Kalinowski J."/>
            <person name="Kampfer P."/>
            <person name="Glaeser S."/>
        </authorList>
    </citation>
    <scope>NUCLEOTIDE SEQUENCE [LARGE SCALE GENOMIC DNA]</scope>
    <source>
        <strain evidence="1 2">DSM 40281</strain>
    </source>
</reference>
<dbReference type="STRING" id="1943.AQJ64_17000"/>